<evidence type="ECO:0000256" key="2">
    <source>
        <dbReference type="ARBA" id="ARBA00022670"/>
    </source>
</evidence>
<keyword evidence="3 10" id="KW-0479">Metal-binding</keyword>
<feature type="binding site" evidence="10">
    <location>
        <position position="396"/>
    </location>
    <ligand>
        <name>Zn(2+)</name>
        <dbReference type="ChEBI" id="CHEBI:29105"/>
        <note>catalytic</note>
    </ligand>
</feature>
<dbReference type="GO" id="GO:0006508">
    <property type="term" value="P:proteolysis"/>
    <property type="evidence" value="ECO:0007669"/>
    <property type="project" value="UniProtKB-KW"/>
</dbReference>
<sequence>MMRLTIQLILVLLVRYSHAQLFNLDQLGHNLGQTMGQLGLENLGSVLNQQRNGGQQRPQNPPNLMADLNHLTQQVGNMLDFLAPSPNSGIPPHVLRRIIRFCARHPDHPKCKEHPEYLSQRGKAPPPPKIGIPIVDEIFPALTNFKLPPIPHLNLPDVLSGVPDLLKTLIPPTILGELDELARRAILSTCQLTRTCKQQKRDWLVQRANIAEQEAAVHKLINPGKNQEQIDKDIEMRLGRTHQVKQALLNQAGLGSQVEANNDGTFQHDMLLTEAQANSLLNQIGKPANGRRKRSSLFLEMTPTQTWPANQAIPYTFDQSMSQTDQETVNNAIREIQSKTCLRFAYTPTKPLTAHLYYVKAPSPTYCGLSYIGRVEPVNPIYLSFMCGTDWGVAIHETLHALGLNHEQLRGDRDNFIKINWENINPQNYDFFAIVDSKQFTSYGVPYDYGSIMHYNAYIASQSPSKPSMSPKINPQVNTRLMGQRNGLSQRDIEIVTKMYCMPGCVDRNVYCGAWALKDLCNTTAQKGWMLQNCQKSCGFCR</sequence>
<keyword evidence="7" id="KW-0865">Zymogen</keyword>
<name>A0A4U8UUZ4_STECR</name>
<keyword evidence="11" id="KW-0732">Signal</keyword>
<comment type="caution">
    <text evidence="14">The sequence shown here is derived from an EMBL/GenBank/DDBJ whole genome shotgun (WGS) entry which is preliminary data.</text>
</comment>
<dbReference type="PANTHER" id="PTHR10127:SF802">
    <property type="entry name" value="ZINC METALLOPROTEINASE NAS-10"/>
    <property type="match status" value="1"/>
</dbReference>
<keyword evidence="2 10" id="KW-0645">Protease</keyword>
<dbReference type="PRINTS" id="PR00480">
    <property type="entry name" value="ASTACIN"/>
</dbReference>
<feature type="domain" description="Peptidase M12A" evidence="13">
    <location>
        <begin position="291"/>
        <end position="506"/>
    </location>
</feature>
<dbReference type="InterPro" id="IPR001506">
    <property type="entry name" value="Peptidase_M12A"/>
</dbReference>
<evidence type="ECO:0000256" key="10">
    <source>
        <dbReference type="PROSITE-ProRule" id="PRU01211"/>
    </source>
</evidence>
<comment type="caution">
    <text evidence="9">Lacks conserved residue(s) required for the propagation of feature annotation.</text>
</comment>
<dbReference type="OrthoDB" id="291007at2759"/>
<evidence type="ECO:0000256" key="6">
    <source>
        <dbReference type="ARBA" id="ARBA00023049"/>
    </source>
</evidence>
<feature type="domain" description="ShKT" evidence="12">
    <location>
        <begin position="505"/>
        <end position="541"/>
    </location>
</feature>
<dbReference type="FunFam" id="1.10.10.1870:FF:000001">
    <property type="entry name" value="Metalloendopeptidase"/>
    <property type="match status" value="1"/>
</dbReference>
<evidence type="ECO:0000256" key="8">
    <source>
        <dbReference type="ARBA" id="ARBA00023157"/>
    </source>
</evidence>
<evidence type="ECO:0000256" key="9">
    <source>
        <dbReference type="PROSITE-ProRule" id="PRU01005"/>
    </source>
</evidence>
<comment type="function">
    <text evidence="1">Metalloprotease.</text>
</comment>
<gene>
    <name evidence="14" type="ORF">L596_004148</name>
</gene>
<dbReference type="PANTHER" id="PTHR10127">
    <property type="entry name" value="DISCOIDIN, CUB, EGF, LAMININ , AND ZINC METALLOPROTEASE DOMAIN CONTAINING"/>
    <property type="match status" value="1"/>
</dbReference>
<dbReference type="InterPro" id="IPR034035">
    <property type="entry name" value="Astacin-like_dom"/>
</dbReference>
<reference evidence="14 15" key="2">
    <citation type="journal article" date="2019" name="G3 (Bethesda)">
        <title>Hybrid Assembly of the Genome of the Entomopathogenic Nematode Steinernema carpocapsae Identifies the X-Chromosome.</title>
        <authorList>
            <person name="Serra L."/>
            <person name="Macchietto M."/>
            <person name="Macias-Munoz A."/>
            <person name="McGill C.J."/>
            <person name="Rodriguez I.M."/>
            <person name="Rodriguez B."/>
            <person name="Murad R."/>
            <person name="Mortazavi A."/>
        </authorList>
    </citation>
    <scope>NUCLEOTIDE SEQUENCE [LARGE SCALE GENOMIC DNA]</scope>
    <source>
        <strain evidence="14 15">ALL</strain>
    </source>
</reference>
<dbReference type="Pfam" id="PF01549">
    <property type="entry name" value="ShK"/>
    <property type="match status" value="1"/>
</dbReference>
<dbReference type="SMART" id="SM00235">
    <property type="entry name" value="ZnMc"/>
    <property type="match status" value="1"/>
</dbReference>
<proteinExistence type="predicted"/>
<keyword evidence="8" id="KW-1015">Disulfide bond</keyword>
<dbReference type="Pfam" id="PF01400">
    <property type="entry name" value="Astacin"/>
    <property type="match status" value="1"/>
</dbReference>
<dbReference type="SUPFAM" id="SSF55486">
    <property type="entry name" value="Metalloproteases ('zincins'), catalytic domain"/>
    <property type="match status" value="1"/>
</dbReference>
<evidence type="ECO:0000259" key="12">
    <source>
        <dbReference type="PROSITE" id="PS51670"/>
    </source>
</evidence>
<dbReference type="Proteomes" id="UP000298663">
    <property type="component" value="Unassembled WGS sequence"/>
</dbReference>
<feature type="chain" id="PRO_5021041317" description="Metalloendopeptidase" evidence="11">
    <location>
        <begin position="20"/>
        <end position="542"/>
    </location>
</feature>
<dbReference type="CDD" id="cd04280">
    <property type="entry name" value="ZnMc_astacin_like"/>
    <property type="match status" value="1"/>
</dbReference>
<evidence type="ECO:0000256" key="5">
    <source>
        <dbReference type="ARBA" id="ARBA00022833"/>
    </source>
</evidence>
<dbReference type="InterPro" id="IPR024079">
    <property type="entry name" value="MetalloPept_cat_dom_sf"/>
</dbReference>
<dbReference type="PROSITE" id="PS51670">
    <property type="entry name" value="SHKT"/>
    <property type="match status" value="1"/>
</dbReference>
<feature type="binding site" evidence="10">
    <location>
        <position position="406"/>
    </location>
    <ligand>
        <name>Zn(2+)</name>
        <dbReference type="ChEBI" id="CHEBI:29105"/>
        <note>catalytic</note>
    </ligand>
</feature>
<protein>
    <recommendedName>
        <fullName evidence="11">Metalloendopeptidase</fullName>
        <ecNumber evidence="11">3.4.24.-</ecNumber>
    </recommendedName>
</protein>
<feature type="active site" evidence="10">
    <location>
        <position position="397"/>
    </location>
</feature>
<reference evidence="14 15" key="1">
    <citation type="journal article" date="2015" name="Genome Biol.">
        <title>Comparative genomics of Steinernema reveals deeply conserved gene regulatory networks.</title>
        <authorList>
            <person name="Dillman A.R."/>
            <person name="Macchietto M."/>
            <person name="Porter C.F."/>
            <person name="Rogers A."/>
            <person name="Williams B."/>
            <person name="Antoshechkin I."/>
            <person name="Lee M.M."/>
            <person name="Goodwin Z."/>
            <person name="Lu X."/>
            <person name="Lewis E.E."/>
            <person name="Goodrich-Blair H."/>
            <person name="Stock S.P."/>
            <person name="Adams B.J."/>
            <person name="Sternberg P.W."/>
            <person name="Mortazavi A."/>
        </authorList>
    </citation>
    <scope>NUCLEOTIDE SEQUENCE [LARGE SCALE GENOMIC DNA]</scope>
    <source>
        <strain evidence="14 15">ALL</strain>
    </source>
</reference>
<accession>A0A4U8UUZ4</accession>
<dbReference type="AlphaFoldDB" id="A0A4U8UUZ4"/>
<evidence type="ECO:0000256" key="7">
    <source>
        <dbReference type="ARBA" id="ARBA00023145"/>
    </source>
</evidence>
<dbReference type="EMBL" id="AZBU02000001">
    <property type="protein sequence ID" value="TMS37156.1"/>
    <property type="molecule type" value="Genomic_DNA"/>
</dbReference>
<dbReference type="SMART" id="SM00254">
    <property type="entry name" value="ShKT"/>
    <property type="match status" value="1"/>
</dbReference>
<dbReference type="Gene3D" id="1.10.10.1940">
    <property type="match status" value="1"/>
</dbReference>
<evidence type="ECO:0000259" key="13">
    <source>
        <dbReference type="PROSITE" id="PS51864"/>
    </source>
</evidence>
<keyword evidence="5 10" id="KW-0862">Zinc</keyword>
<dbReference type="GO" id="GO:0008270">
    <property type="term" value="F:zinc ion binding"/>
    <property type="evidence" value="ECO:0007669"/>
    <property type="project" value="UniProtKB-UniRule"/>
</dbReference>
<dbReference type="InterPro" id="IPR003582">
    <property type="entry name" value="ShKT_dom"/>
</dbReference>
<keyword evidence="6 10" id="KW-0482">Metalloprotease</keyword>
<feature type="signal peptide" evidence="11">
    <location>
        <begin position="1"/>
        <end position="19"/>
    </location>
</feature>
<comment type="cofactor">
    <cofactor evidence="10 11">
        <name>Zn(2+)</name>
        <dbReference type="ChEBI" id="CHEBI:29105"/>
    </cofactor>
    <text evidence="10 11">Binds 1 zinc ion per subunit.</text>
</comment>
<dbReference type="PROSITE" id="PS51864">
    <property type="entry name" value="ASTACIN"/>
    <property type="match status" value="1"/>
</dbReference>
<dbReference type="EC" id="3.4.24.-" evidence="11"/>
<dbReference type="GO" id="GO:0004222">
    <property type="term" value="F:metalloendopeptidase activity"/>
    <property type="evidence" value="ECO:0007669"/>
    <property type="project" value="UniProtKB-UniRule"/>
</dbReference>
<evidence type="ECO:0000256" key="4">
    <source>
        <dbReference type="ARBA" id="ARBA00022801"/>
    </source>
</evidence>
<evidence type="ECO:0000256" key="1">
    <source>
        <dbReference type="ARBA" id="ARBA00002657"/>
    </source>
</evidence>
<dbReference type="Gene3D" id="3.40.390.10">
    <property type="entry name" value="Collagenase (Catalytic Domain)"/>
    <property type="match status" value="1"/>
</dbReference>
<dbReference type="InterPro" id="IPR006026">
    <property type="entry name" value="Peptidase_Metallo"/>
</dbReference>
<keyword evidence="15" id="KW-1185">Reference proteome</keyword>
<evidence type="ECO:0000256" key="11">
    <source>
        <dbReference type="RuleBase" id="RU361183"/>
    </source>
</evidence>
<keyword evidence="4 10" id="KW-0378">Hydrolase</keyword>
<feature type="binding site" evidence="10">
    <location>
        <position position="400"/>
    </location>
    <ligand>
        <name>Zn(2+)</name>
        <dbReference type="ChEBI" id="CHEBI:29105"/>
        <note>catalytic</note>
    </ligand>
</feature>
<evidence type="ECO:0000313" key="15">
    <source>
        <dbReference type="Proteomes" id="UP000298663"/>
    </source>
</evidence>
<evidence type="ECO:0000313" key="14">
    <source>
        <dbReference type="EMBL" id="TMS37156.1"/>
    </source>
</evidence>
<organism evidence="14 15">
    <name type="scientific">Steinernema carpocapsae</name>
    <name type="common">Entomopathogenic nematode</name>
    <dbReference type="NCBI Taxonomy" id="34508"/>
    <lineage>
        <taxon>Eukaryota</taxon>
        <taxon>Metazoa</taxon>
        <taxon>Ecdysozoa</taxon>
        <taxon>Nematoda</taxon>
        <taxon>Chromadorea</taxon>
        <taxon>Rhabditida</taxon>
        <taxon>Tylenchina</taxon>
        <taxon>Panagrolaimomorpha</taxon>
        <taxon>Strongyloidoidea</taxon>
        <taxon>Steinernematidae</taxon>
        <taxon>Steinernema</taxon>
    </lineage>
</organism>
<evidence type="ECO:0000256" key="3">
    <source>
        <dbReference type="ARBA" id="ARBA00022723"/>
    </source>
</evidence>
<dbReference type="STRING" id="34508.A0A4U8UUZ4"/>